<reference evidence="2 3" key="1">
    <citation type="submission" date="2019-01" db="EMBL/GenBank/DDBJ databases">
        <title>Sequencing of cultivated peanut Arachis hypogaea provides insights into genome evolution and oil improvement.</title>
        <authorList>
            <person name="Chen X."/>
        </authorList>
    </citation>
    <scope>NUCLEOTIDE SEQUENCE [LARGE SCALE GENOMIC DNA]</scope>
    <source>
        <strain evidence="3">cv. Fuhuasheng</strain>
        <tissue evidence="2">Leaves</tissue>
    </source>
</reference>
<feature type="domain" description="Transposase MuDR plant" evidence="1">
    <location>
        <begin position="2"/>
        <end position="56"/>
    </location>
</feature>
<dbReference type="EMBL" id="SDMP01000004">
    <property type="protein sequence ID" value="RYR61060.1"/>
    <property type="molecule type" value="Genomic_DNA"/>
</dbReference>
<sequence>MKFNTKIDFKEAVRQYCIQEDRRVRFKKNDNVRCRALCRGEECPWVIYISKDSEIVCWQVKTFNDDHTCPRETKNKLANRG</sequence>
<keyword evidence="3" id="KW-1185">Reference proteome</keyword>
<evidence type="ECO:0000313" key="2">
    <source>
        <dbReference type="EMBL" id="RYR61060.1"/>
    </source>
</evidence>
<dbReference type="Proteomes" id="UP000289738">
    <property type="component" value="Chromosome A04"/>
</dbReference>
<gene>
    <name evidence="2" type="ORF">Ahy_A04g018164</name>
</gene>
<accession>A0A445DD35</accession>
<dbReference type="AlphaFoldDB" id="A0A445DD35"/>
<organism evidence="2 3">
    <name type="scientific">Arachis hypogaea</name>
    <name type="common">Peanut</name>
    <dbReference type="NCBI Taxonomy" id="3818"/>
    <lineage>
        <taxon>Eukaryota</taxon>
        <taxon>Viridiplantae</taxon>
        <taxon>Streptophyta</taxon>
        <taxon>Embryophyta</taxon>
        <taxon>Tracheophyta</taxon>
        <taxon>Spermatophyta</taxon>
        <taxon>Magnoliopsida</taxon>
        <taxon>eudicotyledons</taxon>
        <taxon>Gunneridae</taxon>
        <taxon>Pentapetalae</taxon>
        <taxon>rosids</taxon>
        <taxon>fabids</taxon>
        <taxon>Fabales</taxon>
        <taxon>Fabaceae</taxon>
        <taxon>Papilionoideae</taxon>
        <taxon>50 kb inversion clade</taxon>
        <taxon>dalbergioids sensu lato</taxon>
        <taxon>Dalbergieae</taxon>
        <taxon>Pterocarpus clade</taxon>
        <taxon>Arachis</taxon>
    </lineage>
</organism>
<dbReference type="InterPro" id="IPR004332">
    <property type="entry name" value="Transposase_MuDR"/>
</dbReference>
<name>A0A445DD35_ARAHY</name>
<evidence type="ECO:0000313" key="3">
    <source>
        <dbReference type="Proteomes" id="UP000289738"/>
    </source>
</evidence>
<proteinExistence type="predicted"/>
<dbReference type="Pfam" id="PF03108">
    <property type="entry name" value="DBD_Tnp_Mut"/>
    <property type="match status" value="1"/>
</dbReference>
<protein>
    <recommendedName>
        <fullName evidence="1">Transposase MuDR plant domain-containing protein</fullName>
    </recommendedName>
</protein>
<comment type="caution">
    <text evidence="2">The sequence shown here is derived from an EMBL/GenBank/DDBJ whole genome shotgun (WGS) entry which is preliminary data.</text>
</comment>
<evidence type="ECO:0000259" key="1">
    <source>
        <dbReference type="Pfam" id="PF03108"/>
    </source>
</evidence>